<proteinExistence type="inferred from homology"/>
<evidence type="ECO:0000256" key="5">
    <source>
        <dbReference type="ARBA" id="ARBA00022475"/>
    </source>
</evidence>
<feature type="transmembrane region" description="Helical" evidence="10">
    <location>
        <begin position="138"/>
        <end position="160"/>
    </location>
</feature>
<feature type="transmembrane region" description="Helical" evidence="10">
    <location>
        <begin position="20"/>
        <end position="40"/>
    </location>
</feature>
<keyword evidence="5" id="KW-1003">Cell membrane</keyword>
<keyword evidence="6 11" id="KW-0500">Molybdenum</keyword>
<evidence type="ECO:0000256" key="1">
    <source>
        <dbReference type="ARBA" id="ARBA00002949"/>
    </source>
</evidence>
<comment type="similarity">
    <text evidence="3 11">Belongs to the binding-protein-dependent transport system permease family. CysTW subfamily.</text>
</comment>
<dbReference type="GO" id="GO:0015098">
    <property type="term" value="F:molybdate ion transmembrane transporter activity"/>
    <property type="evidence" value="ECO:0007669"/>
    <property type="project" value="UniProtKB-UniRule"/>
</dbReference>
<comment type="function">
    <text evidence="1 11">Part of the binding-protein-dependent transport system for molybdenum; probably responsible for the translocation of the substrate across the membrane.</text>
</comment>
<comment type="caution">
    <text evidence="13">The sequence shown here is derived from an EMBL/GenBank/DDBJ whole genome shotgun (WGS) entry which is preliminary data.</text>
</comment>
<dbReference type="RefSeq" id="WP_132939462.1">
    <property type="nucleotide sequence ID" value="NZ_CP119676.1"/>
</dbReference>
<keyword evidence="9 10" id="KW-0472">Membrane</keyword>
<feature type="transmembrane region" description="Helical" evidence="10">
    <location>
        <begin position="52"/>
        <end position="72"/>
    </location>
</feature>
<evidence type="ECO:0000256" key="11">
    <source>
        <dbReference type="RuleBase" id="RU365097"/>
    </source>
</evidence>
<dbReference type="GO" id="GO:0005886">
    <property type="term" value="C:plasma membrane"/>
    <property type="evidence" value="ECO:0007669"/>
    <property type="project" value="UniProtKB-SubCell"/>
</dbReference>
<protein>
    <recommendedName>
        <fullName evidence="11">Molybdenum transport system permease</fullName>
    </recommendedName>
</protein>
<dbReference type="PROSITE" id="PS50928">
    <property type="entry name" value="ABC_TM1"/>
    <property type="match status" value="1"/>
</dbReference>
<dbReference type="InterPro" id="IPR000515">
    <property type="entry name" value="MetI-like"/>
</dbReference>
<dbReference type="EMBL" id="SLZW01000007">
    <property type="protein sequence ID" value="TCS61759.1"/>
    <property type="molecule type" value="Genomic_DNA"/>
</dbReference>
<evidence type="ECO:0000313" key="13">
    <source>
        <dbReference type="EMBL" id="TCS61759.1"/>
    </source>
</evidence>
<dbReference type="InterPro" id="IPR035906">
    <property type="entry name" value="MetI-like_sf"/>
</dbReference>
<evidence type="ECO:0000256" key="10">
    <source>
        <dbReference type="RuleBase" id="RU363032"/>
    </source>
</evidence>
<name>A0A4R3J771_9PROT</name>
<keyword evidence="11" id="KW-0997">Cell inner membrane</keyword>
<evidence type="ECO:0000313" key="14">
    <source>
        <dbReference type="Proteomes" id="UP000295304"/>
    </source>
</evidence>
<dbReference type="CDD" id="cd06261">
    <property type="entry name" value="TM_PBP2"/>
    <property type="match status" value="1"/>
</dbReference>
<dbReference type="PANTHER" id="PTHR30183:SF8">
    <property type="entry name" value="MOLYBDENUM TRANSPORT SYSTEM PERMEASE"/>
    <property type="match status" value="1"/>
</dbReference>
<feature type="transmembrane region" description="Helical" evidence="10">
    <location>
        <begin position="198"/>
        <end position="220"/>
    </location>
</feature>
<gene>
    <name evidence="13" type="ORF">EDD55_107168</name>
</gene>
<keyword evidence="4 10" id="KW-0813">Transport</keyword>
<reference evidence="13 14" key="1">
    <citation type="submission" date="2019-03" db="EMBL/GenBank/DDBJ databases">
        <title>Genomic Encyclopedia of Type Strains, Phase IV (KMG-IV): sequencing the most valuable type-strain genomes for metagenomic binning, comparative biology and taxonomic classification.</title>
        <authorList>
            <person name="Goeker M."/>
        </authorList>
    </citation>
    <scope>NUCLEOTIDE SEQUENCE [LARGE SCALE GENOMIC DNA]</scope>
    <source>
        <strain evidence="13 14">DSM 101688</strain>
    </source>
</reference>
<feature type="transmembrane region" description="Helical" evidence="10">
    <location>
        <begin position="92"/>
        <end position="117"/>
    </location>
</feature>
<sequence>MTAPPGALDLAPLWLSFRLAGVTLGVLLAIALPLAWWLAWTRWRGKVVIETLVALPMVLPPTVLGFYLLVVMGPEGALGRVWRALTGSTLTFTFAGLVIASCVYSLPFVVQPLIAAFKRLDRRSVEASCTLGAPWWRTFALIVVPGIRGGILVAAVQGFAHTLGEFGVVLMVGGNIPGATRVVSIAIFEHVETLNYEAAGGLSLVLVAISFALLMATFVIGGERARRVPA</sequence>
<comment type="subcellular location">
    <subcellularLocation>
        <location evidence="11">Cell inner membrane</location>
        <topology evidence="11">Multi-pass membrane protein</topology>
    </subcellularLocation>
    <subcellularLocation>
        <location evidence="2 10">Cell membrane</location>
        <topology evidence="2 10">Multi-pass membrane protein</topology>
    </subcellularLocation>
</comment>
<evidence type="ECO:0000259" key="12">
    <source>
        <dbReference type="PROSITE" id="PS50928"/>
    </source>
</evidence>
<dbReference type="Proteomes" id="UP000295304">
    <property type="component" value="Unassembled WGS sequence"/>
</dbReference>
<keyword evidence="14" id="KW-1185">Reference proteome</keyword>
<dbReference type="Gene3D" id="1.10.3720.10">
    <property type="entry name" value="MetI-like"/>
    <property type="match status" value="1"/>
</dbReference>
<evidence type="ECO:0000256" key="7">
    <source>
        <dbReference type="ARBA" id="ARBA00022692"/>
    </source>
</evidence>
<organism evidence="13 14">
    <name type="scientific">Varunaivibrio sulfuroxidans</name>
    <dbReference type="NCBI Taxonomy" id="1773489"/>
    <lineage>
        <taxon>Bacteria</taxon>
        <taxon>Pseudomonadati</taxon>
        <taxon>Pseudomonadota</taxon>
        <taxon>Alphaproteobacteria</taxon>
        <taxon>Rhodospirillales</taxon>
        <taxon>Magnetovibrionaceae</taxon>
        <taxon>Varunaivibrio</taxon>
    </lineage>
</organism>
<dbReference type="Pfam" id="PF00528">
    <property type="entry name" value="BPD_transp_1"/>
    <property type="match status" value="1"/>
</dbReference>
<dbReference type="OrthoDB" id="9804629at2"/>
<feature type="domain" description="ABC transmembrane type-1" evidence="12">
    <location>
        <begin position="13"/>
        <end position="215"/>
    </location>
</feature>
<evidence type="ECO:0000256" key="4">
    <source>
        <dbReference type="ARBA" id="ARBA00022448"/>
    </source>
</evidence>
<dbReference type="SUPFAM" id="SSF161098">
    <property type="entry name" value="MetI-like"/>
    <property type="match status" value="1"/>
</dbReference>
<keyword evidence="7 10" id="KW-0812">Transmembrane</keyword>
<accession>A0A4R3J771</accession>
<evidence type="ECO:0000256" key="6">
    <source>
        <dbReference type="ARBA" id="ARBA00022505"/>
    </source>
</evidence>
<dbReference type="InterPro" id="IPR011867">
    <property type="entry name" value="ModB_ABC"/>
</dbReference>
<dbReference type="NCBIfam" id="TIGR02141">
    <property type="entry name" value="modB_ABC"/>
    <property type="match status" value="1"/>
</dbReference>
<dbReference type="AlphaFoldDB" id="A0A4R3J771"/>
<keyword evidence="8 10" id="KW-1133">Transmembrane helix</keyword>
<evidence type="ECO:0000256" key="3">
    <source>
        <dbReference type="ARBA" id="ARBA00007069"/>
    </source>
</evidence>
<evidence type="ECO:0000256" key="2">
    <source>
        <dbReference type="ARBA" id="ARBA00004651"/>
    </source>
</evidence>
<evidence type="ECO:0000256" key="9">
    <source>
        <dbReference type="ARBA" id="ARBA00023136"/>
    </source>
</evidence>
<dbReference type="PANTHER" id="PTHR30183">
    <property type="entry name" value="MOLYBDENUM TRANSPORT SYSTEM PERMEASE PROTEIN MODB"/>
    <property type="match status" value="1"/>
</dbReference>
<evidence type="ECO:0000256" key="8">
    <source>
        <dbReference type="ARBA" id="ARBA00022989"/>
    </source>
</evidence>